<organism evidence="1 2">
    <name type="scientific">Helicobacter magdeburgensis</name>
    <dbReference type="NCBI Taxonomy" id="471858"/>
    <lineage>
        <taxon>Bacteria</taxon>
        <taxon>Pseudomonadati</taxon>
        <taxon>Campylobacterota</taxon>
        <taxon>Epsilonproteobacteria</taxon>
        <taxon>Campylobacterales</taxon>
        <taxon>Helicobacteraceae</taxon>
        <taxon>Helicobacter</taxon>
    </lineage>
</organism>
<protein>
    <submittedName>
        <fullName evidence="1">Uncharacterized protein</fullName>
    </submittedName>
</protein>
<accession>A0A4U8SWE4</accession>
<sequence length="71" mass="8077">MTITIKNANKDFLKAVKEVAKLANLKVQATQTDEDIAKQWQQEADEALQLYKEGKLEAYNSAKEMHKAILQ</sequence>
<evidence type="ECO:0000313" key="2">
    <source>
        <dbReference type="Proteomes" id="UP000029921"/>
    </source>
</evidence>
<dbReference type="AlphaFoldDB" id="A0A4U8SWE4"/>
<dbReference type="Proteomes" id="UP000029921">
    <property type="component" value="Unassembled WGS sequence"/>
</dbReference>
<dbReference type="RefSeq" id="WP_034588941.1">
    <property type="nucleotide sequence ID" value="NZ_JRPE02000032.1"/>
</dbReference>
<proteinExistence type="predicted"/>
<evidence type="ECO:0000313" key="1">
    <source>
        <dbReference type="EMBL" id="TLD91048.1"/>
    </source>
</evidence>
<gene>
    <name evidence="1" type="ORF">LS74_010590</name>
</gene>
<comment type="caution">
    <text evidence="1">The sequence shown here is derived from an EMBL/GenBank/DDBJ whole genome shotgun (WGS) entry which is preliminary data.</text>
</comment>
<name>A0A4U8SWE4_9HELI</name>
<keyword evidence="2" id="KW-1185">Reference proteome</keyword>
<reference evidence="1 2" key="1">
    <citation type="journal article" date="2014" name="Genome Announc.">
        <title>Draft genome sequences of eight enterohepatic helicobacter species isolated from both laboratory and wild rodents.</title>
        <authorList>
            <person name="Sheh A."/>
            <person name="Shen Z."/>
            <person name="Fox J.G."/>
        </authorList>
    </citation>
    <scope>NUCLEOTIDE SEQUENCE [LARGE SCALE GENOMIC DNA]</scope>
    <source>
        <strain evidence="1 2">MIT 96-1001</strain>
    </source>
</reference>
<dbReference type="EMBL" id="JRPE02000032">
    <property type="protein sequence ID" value="TLD91048.1"/>
    <property type="molecule type" value="Genomic_DNA"/>
</dbReference>